<proteinExistence type="predicted"/>
<name>A0ABR3WF32_9PEZI</name>
<comment type="caution">
    <text evidence="1">The sequence shown here is derived from an EMBL/GenBank/DDBJ whole genome shotgun (WGS) entry which is preliminary data.</text>
</comment>
<accession>A0ABR3WF32</accession>
<protein>
    <submittedName>
        <fullName evidence="1">Uncharacterized protein</fullName>
    </submittedName>
</protein>
<keyword evidence="2" id="KW-1185">Reference proteome</keyword>
<evidence type="ECO:0000313" key="1">
    <source>
        <dbReference type="EMBL" id="KAL1860359.1"/>
    </source>
</evidence>
<organism evidence="1 2">
    <name type="scientific">Diaporthe australafricana</name>
    <dbReference type="NCBI Taxonomy" id="127596"/>
    <lineage>
        <taxon>Eukaryota</taxon>
        <taxon>Fungi</taxon>
        <taxon>Dikarya</taxon>
        <taxon>Ascomycota</taxon>
        <taxon>Pezizomycotina</taxon>
        <taxon>Sordariomycetes</taxon>
        <taxon>Sordariomycetidae</taxon>
        <taxon>Diaporthales</taxon>
        <taxon>Diaporthaceae</taxon>
        <taxon>Diaporthe</taxon>
    </lineage>
</organism>
<dbReference type="Proteomes" id="UP001583177">
    <property type="component" value="Unassembled WGS sequence"/>
</dbReference>
<evidence type="ECO:0000313" key="2">
    <source>
        <dbReference type="Proteomes" id="UP001583177"/>
    </source>
</evidence>
<reference evidence="1 2" key="1">
    <citation type="journal article" date="2024" name="IMA Fungus">
        <title>IMA Genome - F19 : A genome assembly and annotation guide to empower mycologists, including annotated draft genome sequences of Ceratocystis pirilliformis, Diaporthe australafricana, Fusarium ophioides, Paecilomyces lecythidis, and Sporothrix stenoceras.</title>
        <authorList>
            <person name="Aylward J."/>
            <person name="Wilson A.M."/>
            <person name="Visagie C.M."/>
            <person name="Spraker J."/>
            <person name="Barnes I."/>
            <person name="Buitendag C."/>
            <person name="Ceriani C."/>
            <person name="Del Mar Angel L."/>
            <person name="du Plessis D."/>
            <person name="Fuchs T."/>
            <person name="Gasser K."/>
            <person name="Kramer D."/>
            <person name="Li W."/>
            <person name="Munsamy K."/>
            <person name="Piso A."/>
            <person name="Price J.L."/>
            <person name="Sonnekus B."/>
            <person name="Thomas C."/>
            <person name="van der Nest A."/>
            <person name="van Dijk A."/>
            <person name="van Heerden A."/>
            <person name="van Vuuren N."/>
            <person name="Yilmaz N."/>
            <person name="Duong T.A."/>
            <person name="van der Merwe N.A."/>
            <person name="Wingfield M.J."/>
            <person name="Wingfield B.D."/>
        </authorList>
    </citation>
    <scope>NUCLEOTIDE SEQUENCE [LARGE SCALE GENOMIC DNA]</scope>
    <source>
        <strain evidence="1 2">CMW 18300</strain>
    </source>
</reference>
<sequence>MGMYDRLQDPGHNAGVASAMRNAGSARAFRQTLRSNADLRELVMQPLASEIQIWTAYIWQFLIQRIFSAQGMGDFYSSNDENAAYYIRNIDEIDYLMKTGDTALADEFARRTWKKQALDAVFPVDNNADPIPRPGASLFPRDDHPWLASTRAAAIEALASQLLRIFDVFSRPMNNGLDLTRTLITHAVRLNECMLHGAEVIYTVDLGTGSDDDFYQNLDNMTMSTVNTDLGRTVPLRRVTRGQTQDYVRSRLYKVCVVEPALRYQSYQSSDLNDPQYGPAVTVINSTVTVGWGLNRNNPPTISPPRKNNMFYIMAQSLGYA</sequence>
<dbReference type="EMBL" id="JAWRVE010000093">
    <property type="protein sequence ID" value="KAL1860359.1"/>
    <property type="molecule type" value="Genomic_DNA"/>
</dbReference>
<gene>
    <name evidence="1" type="ORF">Daus18300_009272</name>
</gene>